<evidence type="ECO:0000256" key="2">
    <source>
        <dbReference type="ARBA" id="ARBA00022475"/>
    </source>
</evidence>
<dbReference type="Pfam" id="PF13231">
    <property type="entry name" value="PMT_2"/>
    <property type="match status" value="1"/>
</dbReference>
<feature type="transmembrane region" description="Helical" evidence="8">
    <location>
        <begin position="9"/>
        <end position="28"/>
    </location>
</feature>
<name>A0A1F8BBV9_9BACT</name>
<accession>A0A1F8BBV9</accession>
<dbReference type="InterPro" id="IPR050297">
    <property type="entry name" value="LipidA_mod_glycosyltrf_83"/>
</dbReference>
<feature type="transmembrane region" description="Helical" evidence="8">
    <location>
        <begin position="177"/>
        <end position="206"/>
    </location>
</feature>
<dbReference type="PANTHER" id="PTHR33908:SF11">
    <property type="entry name" value="MEMBRANE PROTEIN"/>
    <property type="match status" value="1"/>
</dbReference>
<dbReference type="GO" id="GO:0016763">
    <property type="term" value="F:pentosyltransferase activity"/>
    <property type="evidence" value="ECO:0007669"/>
    <property type="project" value="TreeGrafter"/>
</dbReference>
<keyword evidence="6 8" id="KW-1133">Transmembrane helix</keyword>
<evidence type="ECO:0000256" key="1">
    <source>
        <dbReference type="ARBA" id="ARBA00004651"/>
    </source>
</evidence>
<dbReference type="AlphaFoldDB" id="A0A1F8BBV9"/>
<reference evidence="10 11" key="1">
    <citation type="journal article" date="2016" name="Nat. Commun.">
        <title>Thousands of microbial genomes shed light on interconnected biogeochemical processes in an aquifer system.</title>
        <authorList>
            <person name="Anantharaman K."/>
            <person name="Brown C.T."/>
            <person name="Hug L.A."/>
            <person name="Sharon I."/>
            <person name="Castelle C.J."/>
            <person name="Probst A.J."/>
            <person name="Thomas B.C."/>
            <person name="Singh A."/>
            <person name="Wilkins M.J."/>
            <person name="Karaoz U."/>
            <person name="Brodie E.L."/>
            <person name="Williams K.H."/>
            <person name="Hubbard S.S."/>
            <person name="Banfield J.F."/>
        </authorList>
    </citation>
    <scope>NUCLEOTIDE SEQUENCE [LARGE SCALE GENOMIC DNA]</scope>
</reference>
<keyword evidence="4" id="KW-0808">Transferase</keyword>
<proteinExistence type="predicted"/>
<keyword evidence="5 8" id="KW-0812">Transmembrane</keyword>
<dbReference type="EMBL" id="MGHD01000002">
    <property type="protein sequence ID" value="OGM60855.1"/>
    <property type="molecule type" value="Genomic_DNA"/>
</dbReference>
<dbReference type="PANTHER" id="PTHR33908">
    <property type="entry name" value="MANNOSYLTRANSFERASE YKCB-RELATED"/>
    <property type="match status" value="1"/>
</dbReference>
<evidence type="ECO:0000256" key="7">
    <source>
        <dbReference type="ARBA" id="ARBA00023136"/>
    </source>
</evidence>
<dbReference type="GO" id="GO:0005886">
    <property type="term" value="C:plasma membrane"/>
    <property type="evidence" value="ECO:0007669"/>
    <property type="project" value="UniProtKB-SubCell"/>
</dbReference>
<feature type="transmembrane region" description="Helical" evidence="8">
    <location>
        <begin position="121"/>
        <end position="140"/>
    </location>
</feature>
<feature type="transmembrane region" description="Helical" evidence="8">
    <location>
        <begin position="352"/>
        <end position="370"/>
    </location>
</feature>
<feature type="transmembrane region" description="Helical" evidence="8">
    <location>
        <begin position="390"/>
        <end position="409"/>
    </location>
</feature>
<protein>
    <recommendedName>
        <fullName evidence="9">Glycosyltransferase RgtA/B/C/D-like domain-containing protein</fullName>
    </recommendedName>
</protein>
<comment type="subcellular location">
    <subcellularLocation>
        <location evidence="1">Cell membrane</location>
        <topology evidence="1">Multi-pass membrane protein</topology>
    </subcellularLocation>
</comment>
<evidence type="ECO:0000256" key="5">
    <source>
        <dbReference type="ARBA" id="ARBA00022692"/>
    </source>
</evidence>
<keyword evidence="7 8" id="KW-0472">Membrane</keyword>
<feature type="transmembrane region" description="Helical" evidence="8">
    <location>
        <begin position="322"/>
        <end position="340"/>
    </location>
</feature>
<comment type="caution">
    <text evidence="10">The sequence shown here is derived from an EMBL/GenBank/DDBJ whole genome shotgun (WGS) entry which is preliminary data.</text>
</comment>
<dbReference type="GO" id="GO:0009103">
    <property type="term" value="P:lipopolysaccharide biosynthetic process"/>
    <property type="evidence" value="ECO:0007669"/>
    <property type="project" value="UniProtKB-ARBA"/>
</dbReference>
<evidence type="ECO:0000256" key="3">
    <source>
        <dbReference type="ARBA" id="ARBA00022676"/>
    </source>
</evidence>
<dbReference type="Proteomes" id="UP000176404">
    <property type="component" value="Unassembled WGS sequence"/>
</dbReference>
<sequence length="525" mass="60568">MKILSRQNIIVPILIVILGFSIRVYNLAILPSGFFADEASVGYNAYSILVKGRDEYGTSFPLFFRAFGEYKNPIQIYTTVPFIALFGLNEFAVRLPSVMFGTLSIAGLYLLIKQLLEKRKAAFAIASFSSLFLAISPWHVHLSRVALEGQLAFVCFTVFATYFFLKARFYPRDLFLSMLFFTLALYSYFPARIFIPLFVLSLVIIYYRQLLQNTKTSLTVGTLFFLLLLPLSLHLLSKQGLSRWKQVSIFSNPPQNTTTIKHIVKNYISHFSLNFLFLKGDIDMPGQFITRHSIRGMGELYLFQFPLIMIAVFYLLKNKWGSVAPVLLVWLFLYPSGSMLTADSTVQATRSIIGVVPFQVLSGIGLFFLGKRFKKIDLGSSFLKLGFFRYFFPPILLTTLILFSFFRYLNLYFQEYNLYSSDFWGWQYGARDIVQFFDTHRIEYSDLVMAPEFNAPEIFFKFYAPNSCLKCRIGLPDNFYNPSRKQLFALSPTYLSNNQVLKFKIKKTIYYPNKTIAFQIGEIVQ</sequence>
<feature type="transmembrane region" description="Helical" evidence="8">
    <location>
        <begin position="218"/>
        <end position="236"/>
    </location>
</feature>
<evidence type="ECO:0000256" key="8">
    <source>
        <dbReference type="SAM" id="Phobius"/>
    </source>
</evidence>
<evidence type="ECO:0000313" key="11">
    <source>
        <dbReference type="Proteomes" id="UP000176404"/>
    </source>
</evidence>
<dbReference type="InterPro" id="IPR038731">
    <property type="entry name" value="RgtA/B/C-like"/>
</dbReference>
<feature type="domain" description="Glycosyltransferase RgtA/B/C/D-like" evidence="9">
    <location>
        <begin position="77"/>
        <end position="232"/>
    </location>
</feature>
<organism evidence="10 11">
    <name type="scientific">Candidatus Woesebacteria bacterium RIFCSPLOWO2_01_FULL_39_10b</name>
    <dbReference type="NCBI Taxonomy" id="1802517"/>
    <lineage>
        <taxon>Bacteria</taxon>
        <taxon>Candidatus Woeseibacteriota</taxon>
    </lineage>
</organism>
<evidence type="ECO:0000256" key="4">
    <source>
        <dbReference type="ARBA" id="ARBA00022679"/>
    </source>
</evidence>
<gene>
    <name evidence="10" type="ORF">A2892_04340</name>
</gene>
<feature type="transmembrane region" description="Helical" evidence="8">
    <location>
        <begin position="91"/>
        <end position="112"/>
    </location>
</feature>
<evidence type="ECO:0000313" key="10">
    <source>
        <dbReference type="EMBL" id="OGM60855.1"/>
    </source>
</evidence>
<dbReference type="STRING" id="1802517.A2892_04340"/>
<keyword evidence="2" id="KW-1003">Cell membrane</keyword>
<evidence type="ECO:0000256" key="6">
    <source>
        <dbReference type="ARBA" id="ARBA00022989"/>
    </source>
</evidence>
<feature type="transmembrane region" description="Helical" evidence="8">
    <location>
        <begin position="146"/>
        <end position="165"/>
    </location>
</feature>
<feature type="transmembrane region" description="Helical" evidence="8">
    <location>
        <begin position="300"/>
        <end position="316"/>
    </location>
</feature>
<keyword evidence="3" id="KW-0328">Glycosyltransferase</keyword>
<evidence type="ECO:0000259" key="9">
    <source>
        <dbReference type="Pfam" id="PF13231"/>
    </source>
</evidence>